<accession>A0A7S3LCI7</accession>
<dbReference type="EMBL" id="HBIM01020789">
    <property type="protein sequence ID" value="CAE0418715.1"/>
    <property type="molecule type" value="Transcribed_RNA"/>
</dbReference>
<gene>
    <name evidence="2" type="ORF">ACOF00016_LOCUS15582</name>
</gene>
<feature type="region of interest" description="Disordered" evidence="1">
    <location>
        <begin position="19"/>
        <end position="87"/>
    </location>
</feature>
<evidence type="ECO:0000313" key="2">
    <source>
        <dbReference type="EMBL" id="CAE0418715.1"/>
    </source>
</evidence>
<feature type="compositionally biased region" description="Low complexity" evidence="1">
    <location>
        <begin position="32"/>
        <end position="46"/>
    </location>
</feature>
<proteinExistence type="predicted"/>
<name>A0A7S3LCI7_9STRA</name>
<feature type="compositionally biased region" description="Acidic residues" evidence="1">
    <location>
        <begin position="47"/>
        <end position="59"/>
    </location>
</feature>
<protein>
    <submittedName>
        <fullName evidence="2">Uncharacterized protein</fullName>
    </submittedName>
</protein>
<sequence>MTSEVASMLEHALVELKPSLARDGTPWLQPISDSTLSTTSSRSQLSDIDDYPCSMEDEYSNPATNTSTEMDLKDEESTSGPARKPSKVRWGSVDVRVFPIIPGDHPDCDRGPPLTIAWDHVQEFCVSLDAFEEERKDDRHQGNELVLSWLVRQYKLRNLGFPEEELKRASSQARQFRRCREWTLSRISRHERFEMFQESLMRKLTRGFRAKKKLGTKY</sequence>
<evidence type="ECO:0000256" key="1">
    <source>
        <dbReference type="SAM" id="MobiDB-lite"/>
    </source>
</evidence>
<organism evidence="2">
    <name type="scientific">Amphora coffeiformis</name>
    <dbReference type="NCBI Taxonomy" id="265554"/>
    <lineage>
        <taxon>Eukaryota</taxon>
        <taxon>Sar</taxon>
        <taxon>Stramenopiles</taxon>
        <taxon>Ochrophyta</taxon>
        <taxon>Bacillariophyta</taxon>
        <taxon>Bacillariophyceae</taxon>
        <taxon>Bacillariophycidae</taxon>
        <taxon>Thalassiophysales</taxon>
        <taxon>Catenulaceae</taxon>
        <taxon>Amphora</taxon>
    </lineage>
</organism>
<reference evidence="2" key="1">
    <citation type="submission" date="2021-01" db="EMBL/GenBank/DDBJ databases">
        <authorList>
            <person name="Corre E."/>
            <person name="Pelletier E."/>
            <person name="Niang G."/>
            <person name="Scheremetjew M."/>
            <person name="Finn R."/>
            <person name="Kale V."/>
            <person name="Holt S."/>
            <person name="Cochrane G."/>
            <person name="Meng A."/>
            <person name="Brown T."/>
            <person name="Cohen L."/>
        </authorList>
    </citation>
    <scope>NUCLEOTIDE SEQUENCE</scope>
    <source>
        <strain evidence="2">CCMP127</strain>
    </source>
</reference>
<dbReference type="AlphaFoldDB" id="A0A7S3LCI7"/>